<dbReference type="EMBL" id="AYYN01000140">
    <property type="protein sequence ID" value="KRM73556.1"/>
    <property type="molecule type" value="Genomic_DNA"/>
</dbReference>
<proteinExistence type="predicted"/>
<reference evidence="1 2" key="1">
    <citation type="journal article" date="2015" name="Genome Announc.">
        <title>Expanding the biotechnology potential of lactobacilli through comparative genomics of 213 strains and associated genera.</title>
        <authorList>
            <person name="Sun Z."/>
            <person name="Harris H.M."/>
            <person name="McCann A."/>
            <person name="Guo C."/>
            <person name="Argimon S."/>
            <person name="Zhang W."/>
            <person name="Yang X."/>
            <person name="Jeffery I.B."/>
            <person name="Cooney J.C."/>
            <person name="Kagawa T.F."/>
            <person name="Liu W."/>
            <person name="Song Y."/>
            <person name="Salvetti E."/>
            <person name="Wrobel A."/>
            <person name="Rasinkangas P."/>
            <person name="Parkhill J."/>
            <person name="Rea M.C."/>
            <person name="O'Sullivan O."/>
            <person name="Ritari J."/>
            <person name="Douillard F.P."/>
            <person name="Paul Ross R."/>
            <person name="Yang R."/>
            <person name="Briner A.E."/>
            <person name="Felis G.E."/>
            <person name="de Vos W.M."/>
            <person name="Barrangou R."/>
            <person name="Klaenhammer T.R."/>
            <person name="Caufield P.W."/>
            <person name="Cui Y."/>
            <person name="Zhang H."/>
            <person name="O'Toole P.W."/>
        </authorList>
    </citation>
    <scope>NUCLEOTIDE SEQUENCE [LARGE SCALE GENOMIC DNA]</scope>
    <source>
        <strain evidence="1 2">DSM 20452</strain>
    </source>
</reference>
<evidence type="ECO:0000313" key="2">
    <source>
        <dbReference type="Proteomes" id="UP000051612"/>
    </source>
</evidence>
<organism evidence="1 2">
    <name type="scientific">Ligilactobacillus murinus DSM 20452 = NBRC 14221</name>
    <dbReference type="NCBI Taxonomy" id="1423772"/>
    <lineage>
        <taxon>Bacteria</taxon>
        <taxon>Bacillati</taxon>
        <taxon>Bacillota</taxon>
        <taxon>Bacilli</taxon>
        <taxon>Lactobacillales</taxon>
        <taxon>Lactobacillaceae</taxon>
        <taxon>Ligilactobacillus</taxon>
    </lineage>
</organism>
<dbReference type="SUPFAM" id="SSF140404">
    <property type="entry name" value="EF2458-like"/>
    <property type="match status" value="1"/>
</dbReference>
<name>A0A0R2B6K1_9LACO</name>
<protein>
    <submittedName>
        <fullName evidence="1">Uncharacterized protein</fullName>
    </submittedName>
</protein>
<dbReference type="AlphaFoldDB" id="A0A0R2B6K1"/>
<comment type="caution">
    <text evidence="1">The sequence shown here is derived from an EMBL/GenBank/DDBJ whole genome shotgun (WGS) entry which is preliminary data.</text>
</comment>
<accession>A0A0R2B6K1</accession>
<sequence length="96" mass="10790">MENFISKQQALAVLQRDAAEICDLLGKQSNILCRTDCPAFEEVADTRIYGFSCEVKFLMRSGLLTTSEGHQLIKELEEKLGNIQARVTPDVGVEWE</sequence>
<dbReference type="Gene3D" id="1.10.287.750">
    <property type="entry name" value="SO2669-like"/>
    <property type="match status" value="1"/>
</dbReference>
<dbReference type="InterPro" id="IPR036270">
    <property type="entry name" value="UPF0358_sf"/>
</dbReference>
<dbReference type="Proteomes" id="UP000051612">
    <property type="component" value="Unassembled WGS sequence"/>
</dbReference>
<dbReference type="RefSeq" id="WP_056959397.1">
    <property type="nucleotide sequence ID" value="NZ_AYYN01000140.1"/>
</dbReference>
<dbReference type="InterPro" id="IPR009983">
    <property type="entry name" value="UPF0358"/>
</dbReference>
<evidence type="ECO:0000313" key="1">
    <source>
        <dbReference type="EMBL" id="KRM73556.1"/>
    </source>
</evidence>
<dbReference type="Pfam" id="PF07408">
    <property type="entry name" value="DUF1507"/>
    <property type="match status" value="1"/>
</dbReference>
<gene>
    <name evidence="1" type="ORF">FC48_GL000821</name>
</gene>
<dbReference type="PATRIC" id="fig|1423772.3.peg.893"/>